<proteinExistence type="predicted"/>
<name>A0ABU6VFS7_9FABA</name>
<dbReference type="EMBL" id="JASCZI010151231">
    <property type="protein sequence ID" value="MED6171161.1"/>
    <property type="molecule type" value="Genomic_DNA"/>
</dbReference>
<organism evidence="1 2">
    <name type="scientific">Stylosanthes scabra</name>
    <dbReference type="NCBI Taxonomy" id="79078"/>
    <lineage>
        <taxon>Eukaryota</taxon>
        <taxon>Viridiplantae</taxon>
        <taxon>Streptophyta</taxon>
        <taxon>Embryophyta</taxon>
        <taxon>Tracheophyta</taxon>
        <taxon>Spermatophyta</taxon>
        <taxon>Magnoliopsida</taxon>
        <taxon>eudicotyledons</taxon>
        <taxon>Gunneridae</taxon>
        <taxon>Pentapetalae</taxon>
        <taxon>rosids</taxon>
        <taxon>fabids</taxon>
        <taxon>Fabales</taxon>
        <taxon>Fabaceae</taxon>
        <taxon>Papilionoideae</taxon>
        <taxon>50 kb inversion clade</taxon>
        <taxon>dalbergioids sensu lato</taxon>
        <taxon>Dalbergieae</taxon>
        <taxon>Pterocarpus clade</taxon>
        <taxon>Stylosanthes</taxon>
    </lineage>
</organism>
<sequence>MRLTWRIYPCSKDLGPLLWKMRTLGLMEGIDLPTRPIGRVWLHGLHAKHLYLGISGVYGDTSDISIHGLAPFYQILFISLVNHHSPTIATPVFLTTKIVPCVNSLGDDPSLVLGILNWFQASCDNSFVWSSPVLVRGIIYSDSPTTILKLVFKG</sequence>
<evidence type="ECO:0000313" key="2">
    <source>
        <dbReference type="Proteomes" id="UP001341840"/>
    </source>
</evidence>
<keyword evidence="2" id="KW-1185">Reference proteome</keyword>
<accession>A0ABU6VFS7</accession>
<reference evidence="1 2" key="1">
    <citation type="journal article" date="2023" name="Plants (Basel)">
        <title>Bridging the Gap: Combining Genomics and Transcriptomics Approaches to Understand Stylosanthes scabra, an Orphan Legume from the Brazilian Caatinga.</title>
        <authorList>
            <person name="Ferreira-Neto J.R.C."/>
            <person name="da Silva M.D."/>
            <person name="Binneck E."/>
            <person name="de Melo N.F."/>
            <person name="da Silva R.H."/>
            <person name="de Melo A.L.T.M."/>
            <person name="Pandolfi V."/>
            <person name="Bustamante F.O."/>
            <person name="Brasileiro-Vidal A.C."/>
            <person name="Benko-Iseppon A.M."/>
        </authorList>
    </citation>
    <scope>NUCLEOTIDE SEQUENCE [LARGE SCALE GENOMIC DNA]</scope>
    <source>
        <tissue evidence="1">Leaves</tissue>
    </source>
</reference>
<gene>
    <name evidence="1" type="ORF">PIB30_038243</name>
</gene>
<evidence type="ECO:0000313" key="1">
    <source>
        <dbReference type="EMBL" id="MED6171161.1"/>
    </source>
</evidence>
<dbReference type="Proteomes" id="UP001341840">
    <property type="component" value="Unassembled WGS sequence"/>
</dbReference>
<comment type="caution">
    <text evidence="1">The sequence shown here is derived from an EMBL/GenBank/DDBJ whole genome shotgun (WGS) entry which is preliminary data.</text>
</comment>
<protein>
    <submittedName>
        <fullName evidence="1">Uncharacterized protein</fullName>
    </submittedName>
</protein>